<feature type="region of interest" description="Disordered" evidence="8">
    <location>
        <begin position="416"/>
        <end position="439"/>
    </location>
</feature>
<sequence length="439" mass="49478">MEQNQKQKAYVRWGMTAFCVIAASIAFGYLLLKIQWLKSVGLMLLSILMPVIYGAVLAYLLTPVYNWCVKKTDVKLTRWISSKKSRRRIGKTAGTAVSLLVLIIVVVGLFAMLIPELLNSVHNLMEALPENMNNFSSWMEQILADNPQIGIYLQDYMNQGMEWLRQWFSQVLAPNLNTIIGSLSSGMFSFFNWVKNILIGLIVMVYLLNMKDSLVTIAKKIVYGTAPLVWANRIIEEVRYIHKVFGGFIIGKLVDSLIIGILCFLCMSLMKMPYVLLISVIVGVTNVIPFFGPFIGAIPSAVLVLLVNPIQCIYFLIFILLLQQFDGNILGPKILGESTGISSFWVLFSILLFGGLFGFVGMIIGVPTFAVIYRLLSDGVKASLRKKNLPEDTAAYEGVAYIDESSRQLYRLQEAQEMEKKKQQRDQKNPAEKERKTDH</sequence>
<proteinExistence type="inferred from homology"/>
<name>A0A9D1GJX8_9FIRM</name>
<evidence type="ECO:0000256" key="5">
    <source>
        <dbReference type="ARBA" id="ARBA00022692"/>
    </source>
</evidence>
<dbReference type="Proteomes" id="UP000886860">
    <property type="component" value="Unassembled WGS sequence"/>
</dbReference>
<reference evidence="10" key="2">
    <citation type="journal article" date="2021" name="PeerJ">
        <title>Extensive microbial diversity within the chicken gut microbiome revealed by metagenomics and culture.</title>
        <authorList>
            <person name="Gilroy R."/>
            <person name="Ravi A."/>
            <person name="Getino M."/>
            <person name="Pursley I."/>
            <person name="Horton D.L."/>
            <person name="Alikhan N.F."/>
            <person name="Baker D."/>
            <person name="Gharbi K."/>
            <person name="Hall N."/>
            <person name="Watson M."/>
            <person name="Adriaenssens E.M."/>
            <person name="Foster-Nyarko E."/>
            <person name="Jarju S."/>
            <person name="Secka A."/>
            <person name="Antonio M."/>
            <person name="Oren A."/>
            <person name="Chaudhuri R.R."/>
            <person name="La Ragione R."/>
            <person name="Hildebrand F."/>
            <person name="Pallen M.J."/>
        </authorList>
    </citation>
    <scope>NUCLEOTIDE SEQUENCE</scope>
    <source>
        <strain evidence="10">CHK123-3438</strain>
    </source>
</reference>
<dbReference type="AlphaFoldDB" id="A0A9D1GJX8"/>
<reference evidence="10" key="1">
    <citation type="submission" date="2020-10" db="EMBL/GenBank/DDBJ databases">
        <authorList>
            <person name="Gilroy R."/>
        </authorList>
    </citation>
    <scope>NUCLEOTIDE SEQUENCE</scope>
    <source>
        <strain evidence="10">CHK123-3438</strain>
    </source>
</reference>
<accession>A0A9D1GJX8</accession>
<feature type="transmembrane region" description="Helical" evidence="9">
    <location>
        <begin position="276"/>
        <end position="295"/>
    </location>
</feature>
<evidence type="ECO:0000256" key="9">
    <source>
        <dbReference type="SAM" id="Phobius"/>
    </source>
</evidence>
<dbReference type="PANTHER" id="PTHR21716">
    <property type="entry name" value="TRANSMEMBRANE PROTEIN"/>
    <property type="match status" value="1"/>
</dbReference>
<evidence type="ECO:0000256" key="6">
    <source>
        <dbReference type="ARBA" id="ARBA00022989"/>
    </source>
</evidence>
<dbReference type="InterPro" id="IPR002549">
    <property type="entry name" value="AI-2E-like"/>
</dbReference>
<evidence type="ECO:0000256" key="4">
    <source>
        <dbReference type="ARBA" id="ARBA00022475"/>
    </source>
</evidence>
<keyword evidence="7 9" id="KW-0472">Membrane</keyword>
<feature type="transmembrane region" description="Helical" evidence="9">
    <location>
        <begin position="44"/>
        <end position="68"/>
    </location>
</feature>
<comment type="caution">
    <text evidence="10">The sequence shown here is derived from an EMBL/GenBank/DDBJ whole genome shotgun (WGS) entry which is preliminary data.</text>
</comment>
<feature type="transmembrane region" description="Helical" evidence="9">
    <location>
        <begin position="12"/>
        <end position="32"/>
    </location>
</feature>
<gene>
    <name evidence="10" type="ORF">IAB60_08525</name>
</gene>
<feature type="transmembrane region" description="Helical" evidence="9">
    <location>
        <begin position="302"/>
        <end position="323"/>
    </location>
</feature>
<feature type="transmembrane region" description="Helical" evidence="9">
    <location>
        <begin position="190"/>
        <end position="209"/>
    </location>
</feature>
<feature type="transmembrane region" description="Helical" evidence="9">
    <location>
        <begin position="89"/>
        <end position="114"/>
    </location>
</feature>
<keyword evidence="6 9" id="KW-1133">Transmembrane helix</keyword>
<dbReference type="GO" id="GO:0005886">
    <property type="term" value="C:plasma membrane"/>
    <property type="evidence" value="ECO:0007669"/>
    <property type="project" value="UniProtKB-SubCell"/>
</dbReference>
<dbReference type="PANTHER" id="PTHR21716:SF53">
    <property type="entry name" value="PERMEASE PERM-RELATED"/>
    <property type="match status" value="1"/>
</dbReference>
<evidence type="ECO:0000256" key="1">
    <source>
        <dbReference type="ARBA" id="ARBA00004651"/>
    </source>
</evidence>
<keyword evidence="3" id="KW-0813">Transport</keyword>
<organism evidence="10 11">
    <name type="scientific">Candidatus Caccovicinus merdipullorum</name>
    <dbReference type="NCBI Taxonomy" id="2840724"/>
    <lineage>
        <taxon>Bacteria</taxon>
        <taxon>Bacillati</taxon>
        <taxon>Bacillota</taxon>
        <taxon>Clostridia</taxon>
        <taxon>Eubacteriales</taxon>
        <taxon>Candidatus Caccovicinus</taxon>
    </lineage>
</organism>
<dbReference type="EMBL" id="DVKS01000149">
    <property type="protein sequence ID" value="HIT42121.1"/>
    <property type="molecule type" value="Genomic_DNA"/>
</dbReference>
<feature type="compositionally biased region" description="Basic and acidic residues" evidence="8">
    <location>
        <begin position="417"/>
        <end position="439"/>
    </location>
</feature>
<dbReference type="GO" id="GO:0055085">
    <property type="term" value="P:transmembrane transport"/>
    <property type="evidence" value="ECO:0007669"/>
    <property type="project" value="TreeGrafter"/>
</dbReference>
<feature type="transmembrane region" description="Helical" evidence="9">
    <location>
        <begin position="343"/>
        <end position="376"/>
    </location>
</feature>
<evidence type="ECO:0000256" key="3">
    <source>
        <dbReference type="ARBA" id="ARBA00022448"/>
    </source>
</evidence>
<feature type="transmembrane region" description="Helical" evidence="9">
    <location>
        <begin position="249"/>
        <end position="270"/>
    </location>
</feature>
<evidence type="ECO:0000313" key="11">
    <source>
        <dbReference type="Proteomes" id="UP000886860"/>
    </source>
</evidence>
<dbReference type="Pfam" id="PF01594">
    <property type="entry name" value="AI-2E_transport"/>
    <property type="match status" value="1"/>
</dbReference>
<evidence type="ECO:0000256" key="7">
    <source>
        <dbReference type="ARBA" id="ARBA00023136"/>
    </source>
</evidence>
<evidence type="ECO:0000256" key="8">
    <source>
        <dbReference type="SAM" id="MobiDB-lite"/>
    </source>
</evidence>
<keyword evidence="5 9" id="KW-0812">Transmembrane</keyword>
<evidence type="ECO:0000256" key="2">
    <source>
        <dbReference type="ARBA" id="ARBA00009773"/>
    </source>
</evidence>
<keyword evidence="4" id="KW-1003">Cell membrane</keyword>
<protein>
    <submittedName>
        <fullName evidence="10">AI-2E family transporter</fullName>
    </submittedName>
</protein>
<comment type="subcellular location">
    <subcellularLocation>
        <location evidence="1">Cell membrane</location>
        <topology evidence="1">Multi-pass membrane protein</topology>
    </subcellularLocation>
</comment>
<comment type="similarity">
    <text evidence="2">Belongs to the autoinducer-2 exporter (AI-2E) (TC 2.A.86) family.</text>
</comment>
<evidence type="ECO:0000313" key="10">
    <source>
        <dbReference type="EMBL" id="HIT42121.1"/>
    </source>
</evidence>